<evidence type="ECO:0000313" key="13">
    <source>
        <dbReference type="Proteomes" id="UP000321721"/>
    </source>
</evidence>
<evidence type="ECO:0000256" key="8">
    <source>
        <dbReference type="ARBA" id="ARBA00023210"/>
    </source>
</evidence>
<evidence type="ECO:0000256" key="3">
    <source>
        <dbReference type="ARBA" id="ARBA00022618"/>
    </source>
</evidence>
<evidence type="ECO:0000256" key="5">
    <source>
        <dbReference type="ARBA" id="ARBA00022741"/>
    </source>
</evidence>
<dbReference type="GO" id="GO:0046872">
    <property type="term" value="F:metal ion binding"/>
    <property type="evidence" value="ECO:0007669"/>
    <property type="project" value="UniProtKB-KW"/>
</dbReference>
<dbReference type="InterPro" id="IPR006073">
    <property type="entry name" value="GTP-bd"/>
</dbReference>
<evidence type="ECO:0000313" key="12">
    <source>
        <dbReference type="EMBL" id="TXB63963.1"/>
    </source>
</evidence>
<dbReference type="Proteomes" id="UP000321721">
    <property type="component" value="Unassembled WGS sequence"/>
</dbReference>
<dbReference type="HAMAP" id="MF_00321">
    <property type="entry name" value="GTPase_EngB"/>
    <property type="match status" value="1"/>
</dbReference>
<keyword evidence="3 10" id="KW-0132">Cell division</keyword>
<comment type="caution">
    <text evidence="12">The sequence shown here is derived from an EMBL/GenBank/DDBJ whole genome shotgun (WGS) entry which is preliminary data.</text>
</comment>
<dbReference type="EMBL" id="VOOS01000006">
    <property type="protein sequence ID" value="TXB63963.1"/>
    <property type="molecule type" value="Genomic_DNA"/>
</dbReference>
<evidence type="ECO:0000256" key="1">
    <source>
        <dbReference type="ARBA" id="ARBA00001946"/>
    </source>
</evidence>
<dbReference type="AlphaFoldDB" id="A0A5C6RP06"/>
<dbReference type="InterPro" id="IPR027417">
    <property type="entry name" value="P-loop_NTPase"/>
</dbReference>
<dbReference type="PANTHER" id="PTHR11649:SF13">
    <property type="entry name" value="ENGB-TYPE G DOMAIN-CONTAINING PROTEIN"/>
    <property type="match status" value="1"/>
</dbReference>
<evidence type="ECO:0000256" key="9">
    <source>
        <dbReference type="ARBA" id="ARBA00023306"/>
    </source>
</evidence>
<evidence type="ECO:0000256" key="7">
    <source>
        <dbReference type="ARBA" id="ARBA00023134"/>
    </source>
</evidence>
<dbReference type="GO" id="GO:0000917">
    <property type="term" value="P:division septum assembly"/>
    <property type="evidence" value="ECO:0007669"/>
    <property type="project" value="UniProtKB-KW"/>
</dbReference>
<dbReference type="GO" id="GO:0005525">
    <property type="term" value="F:GTP binding"/>
    <property type="evidence" value="ECO:0007669"/>
    <property type="project" value="UniProtKB-UniRule"/>
</dbReference>
<keyword evidence="4" id="KW-0479">Metal-binding</keyword>
<comment type="cofactor">
    <cofactor evidence="1">
        <name>Mg(2+)</name>
        <dbReference type="ChEBI" id="CHEBI:18420"/>
    </cofactor>
</comment>
<dbReference type="NCBIfam" id="TIGR03598">
    <property type="entry name" value="GTPase_YsxC"/>
    <property type="match status" value="1"/>
</dbReference>
<comment type="function">
    <text evidence="10">Necessary for normal cell division and for the maintenance of normal septation.</text>
</comment>
<dbReference type="PROSITE" id="PS51706">
    <property type="entry name" value="G_ENGB"/>
    <property type="match status" value="1"/>
</dbReference>
<keyword evidence="6" id="KW-0460">Magnesium</keyword>
<keyword evidence="5 10" id="KW-0547">Nucleotide-binding</keyword>
<evidence type="ECO:0000256" key="4">
    <source>
        <dbReference type="ARBA" id="ARBA00022723"/>
    </source>
</evidence>
<dbReference type="SUPFAM" id="SSF52540">
    <property type="entry name" value="P-loop containing nucleoside triphosphate hydrolases"/>
    <property type="match status" value="1"/>
</dbReference>
<keyword evidence="8 10" id="KW-0717">Septation</keyword>
<dbReference type="Gene3D" id="3.40.50.300">
    <property type="entry name" value="P-loop containing nucleotide triphosphate hydrolases"/>
    <property type="match status" value="1"/>
</dbReference>
<dbReference type="FunFam" id="3.40.50.300:FF:000098">
    <property type="entry name" value="Probable GTP-binding protein EngB"/>
    <property type="match status" value="1"/>
</dbReference>
<gene>
    <name evidence="10" type="primary">engB</name>
    <name evidence="12" type="ORF">FRY74_11975</name>
</gene>
<evidence type="ECO:0000256" key="2">
    <source>
        <dbReference type="ARBA" id="ARBA00009638"/>
    </source>
</evidence>
<keyword evidence="7 10" id="KW-0342">GTP-binding</keyword>
<dbReference type="Pfam" id="PF01926">
    <property type="entry name" value="MMR_HSR1"/>
    <property type="match status" value="1"/>
</dbReference>
<protein>
    <recommendedName>
        <fullName evidence="10">Probable GTP-binding protein EngB</fullName>
    </recommendedName>
</protein>
<organism evidence="12 13">
    <name type="scientific">Vicingus serpentipes</name>
    <dbReference type="NCBI Taxonomy" id="1926625"/>
    <lineage>
        <taxon>Bacteria</taxon>
        <taxon>Pseudomonadati</taxon>
        <taxon>Bacteroidota</taxon>
        <taxon>Flavobacteriia</taxon>
        <taxon>Flavobacteriales</taxon>
        <taxon>Vicingaceae</taxon>
        <taxon>Vicingus</taxon>
    </lineage>
</organism>
<comment type="similarity">
    <text evidence="2 10">Belongs to the TRAFAC class TrmE-Era-EngA-EngB-Septin-like GTPase superfamily. EngB GTPase family.</text>
</comment>
<dbReference type="CDD" id="cd01876">
    <property type="entry name" value="YihA_EngB"/>
    <property type="match status" value="1"/>
</dbReference>
<reference evidence="12 13" key="1">
    <citation type="submission" date="2019-08" db="EMBL/GenBank/DDBJ databases">
        <title>Genome of Vicingus serpentipes NCIMB 15042.</title>
        <authorList>
            <person name="Bowman J.P."/>
        </authorList>
    </citation>
    <scope>NUCLEOTIDE SEQUENCE [LARGE SCALE GENOMIC DNA]</scope>
    <source>
        <strain evidence="12 13">NCIMB 15042</strain>
    </source>
</reference>
<feature type="domain" description="EngB-type G" evidence="11">
    <location>
        <begin position="22"/>
        <end position="197"/>
    </location>
</feature>
<keyword evidence="9 10" id="KW-0131">Cell cycle</keyword>
<sequence>MKITSAEFVISNTKLDLCPKPDKAEYAFIGRSNVGKSSLINYIVNNKNLAKTSGRPGKTQLINHFIINEEWYLVDLPGYGYAQTSKKNRAKWEQFISDYILQRENLLNLFVLIDSRLPAQKIDLDFMEWLGEKGVPFSIVFTKIDKLSSTQKHKNLMAYKKEMLKYWEEMPINFSTSSSGKTGKEAILNYIESINIAYQK</sequence>
<name>A0A5C6RP06_9FLAO</name>
<evidence type="ECO:0000256" key="10">
    <source>
        <dbReference type="HAMAP-Rule" id="MF_00321"/>
    </source>
</evidence>
<dbReference type="InterPro" id="IPR030393">
    <property type="entry name" value="G_ENGB_dom"/>
</dbReference>
<dbReference type="InterPro" id="IPR019987">
    <property type="entry name" value="GTP-bd_ribosome_bio_YsxC"/>
</dbReference>
<dbReference type="OrthoDB" id="9804921at2"/>
<dbReference type="PANTHER" id="PTHR11649">
    <property type="entry name" value="MSS1/TRME-RELATED GTP-BINDING PROTEIN"/>
    <property type="match status" value="1"/>
</dbReference>
<dbReference type="RefSeq" id="WP_147101916.1">
    <property type="nucleotide sequence ID" value="NZ_VOOS01000006.1"/>
</dbReference>
<proteinExistence type="inferred from homology"/>
<evidence type="ECO:0000256" key="6">
    <source>
        <dbReference type="ARBA" id="ARBA00022842"/>
    </source>
</evidence>
<keyword evidence="13" id="KW-1185">Reference proteome</keyword>
<evidence type="ECO:0000259" key="11">
    <source>
        <dbReference type="PROSITE" id="PS51706"/>
    </source>
</evidence>
<accession>A0A5C6RP06</accession>